<dbReference type="EMBL" id="JBBPBN010000010">
    <property type="protein sequence ID" value="KAK9031377.1"/>
    <property type="molecule type" value="Genomic_DNA"/>
</dbReference>
<keyword evidence="2" id="KW-1185">Reference proteome</keyword>
<reference evidence="1 2" key="1">
    <citation type="journal article" date="2024" name="G3 (Bethesda)">
        <title>Genome assembly of Hibiscus sabdariffa L. provides insights into metabolisms of medicinal natural products.</title>
        <authorList>
            <person name="Kim T."/>
        </authorList>
    </citation>
    <scope>NUCLEOTIDE SEQUENCE [LARGE SCALE GENOMIC DNA]</scope>
    <source>
        <strain evidence="1">TK-2024</strain>
        <tissue evidence="1">Old leaves</tissue>
    </source>
</reference>
<evidence type="ECO:0000313" key="2">
    <source>
        <dbReference type="Proteomes" id="UP001396334"/>
    </source>
</evidence>
<evidence type="ECO:0008006" key="3">
    <source>
        <dbReference type="Google" id="ProtNLM"/>
    </source>
</evidence>
<dbReference type="Pfam" id="PF04578">
    <property type="entry name" value="DUF594"/>
    <property type="match status" value="1"/>
</dbReference>
<accession>A0ABR2T1L2</accession>
<gene>
    <name evidence="1" type="ORF">V6N11_032760</name>
</gene>
<dbReference type="PANTHER" id="PTHR31325">
    <property type="entry name" value="OS01G0798800 PROTEIN-RELATED"/>
    <property type="match status" value="1"/>
</dbReference>
<name>A0ABR2T1L2_9ROSI</name>
<dbReference type="InterPro" id="IPR007658">
    <property type="entry name" value="DUF594"/>
</dbReference>
<comment type="caution">
    <text evidence="1">The sequence shown here is derived from an EMBL/GenBank/DDBJ whole genome shotgun (WGS) entry which is preliminary data.</text>
</comment>
<protein>
    <recommendedName>
        <fullName evidence="3">DUF4220 domain-containing protein</fullName>
    </recommendedName>
</protein>
<dbReference type="Proteomes" id="UP001396334">
    <property type="component" value="Unassembled WGS sequence"/>
</dbReference>
<sequence>MCGGRQASASPVGKSPCISKVVWIHLRTQLHKELWEFIFEEIKTKSEFADTMEDARTVFLARGELALTTESGRDSSKILKYVSEFSYDESILIWHIATDLCYHTETHGSESLKHRQMSFQDTLAEAERLFAGGSCGPNQDDKACKEILLVNTHVEPTVVKGDRSKSVLFDASILAKELERMEREEEEEDKWMLMSRVWVELLSYAAGHGKGTAHAALLSQGGELVTFVWLLTAHFGIREQFQMKRTSRAKLMVGK</sequence>
<proteinExistence type="predicted"/>
<organism evidence="1 2">
    <name type="scientific">Hibiscus sabdariffa</name>
    <name type="common">roselle</name>
    <dbReference type="NCBI Taxonomy" id="183260"/>
    <lineage>
        <taxon>Eukaryota</taxon>
        <taxon>Viridiplantae</taxon>
        <taxon>Streptophyta</taxon>
        <taxon>Embryophyta</taxon>
        <taxon>Tracheophyta</taxon>
        <taxon>Spermatophyta</taxon>
        <taxon>Magnoliopsida</taxon>
        <taxon>eudicotyledons</taxon>
        <taxon>Gunneridae</taxon>
        <taxon>Pentapetalae</taxon>
        <taxon>rosids</taxon>
        <taxon>malvids</taxon>
        <taxon>Malvales</taxon>
        <taxon>Malvaceae</taxon>
        <taxon>Malvoideae</taxon>
        <taxon>Hibiscus</taxon>
    </lineage>
</organism>
<evidence type="ECO:0000313" key="1">
    <source>
        <dbReference type="EMBL" id="KAK9031377.1"/>
    </source>
</evidence>